<keyword evidence="3" id="KW-0804">Transcription</keyword>
<dbReference type="Gene3D" id="1.10.10.10">
    <property type="entry name" value="Winged helix-like DNA-binding domain superfamily/Winged helix DNA-binding domain"/>
    <property type="match status" value="1"/>
</dbReference>
<evidence type="ECO:0000259" key="4">
    <source>
        <dbReference type="PROSITE" id="PS50043"/>
    </source>
</evidence>
<evidence type="ECO:0000256" key="2">
    <source>
        <dbReference type="ARBA" id="ARBA00023125"/>
    </source>
</evidence>
<dbReference type="Proteomes" id="UP000262954">
    <property type="component" value="Unassembled WGS sequence"/>
</dbReference>
<proteinExistence type="predicted"/>
<reference evidence="5 6" key="1">
    <citation type="journal article" date="2018" name="Nat. Biotechnol.">
        <title>A standardized bacterial taxonomy based on genome phylogeny substantially revises the tree of life.</title>
        <authorList>
            <person name="Parks D.H."/>
            <person name="Chuvochina M."/>
            <person name="Waite D.W."/>
            <person name="Rinke C."/>
            <person name="Skarshewski A."/>
            <person name="Chaumeil P.A."/>
            <person name="Hugenholtz P."/>
        </authorList>
    </citation>
    <scope>NUCLEOTIDE SEQUENCE [LARGE SCALE GENOMIC DNA]</scope>
    <source>
        <strain evidence="5">UBA11482</strain>
    </source>
</reference>
<protein>
    <submittedName>
        <fullName evidence="5">LuxR family transcriptional regulator</fullName>
    </submittedName>
</protein>
<dbReference type="SMART" id="SM00421">
    <property type="entry name" value="HTH_LUXR"/>
    <property type="match status" value="1"/>
</dbReference>
<dbReference type="AlphaFoldDB" id="A0A354M277"/>
<dbReference type="Gene3D" id="3.30.450.20">
    <property type="entry name" value="PAS domain"/>
    <property type="match status" value="1"/>
</dbReference>
<dbReference type="InterPro" id="IPR016032">
    <property type="entry name" value="Sig_transdc_resp-reg_C-effctor"/>
</dbReference>
<dbReference type="GO" id="GO:0003677">
    <property type="term" value="F:DNA binding"/>
    <property type="evidence" value="ECO:0007669"/>
    <property type="project" value="UniProtKB-KW"/>
</dbReference>
<comment type="caution">
    <text evidence="5">The sequence shown here is derived from an EMBL/GenBank/DDBJ whole genome shotgun (WGS) entry which is preliminary data.</text>
</comment>
<dbReference type="GO" id="GO:0006355">
    <property type="term" value="P:regulation of DNA-templated transcription"/>
    <property type="evidence" value="ECO:0007669"/>
    <property type="project" value="InterPro"/>
</dbReference>
<dbReference type="RefSeq" id="WP_022389856.1">
    <property type="nucleotide sequence ID" value="NZ_CAJKYL010000011.1"/>
</dbReference>
<feature type="domain" description="HTH luxR-type" evidence="4">
    <location>
        <begin position="187"/>
        <end position="252"/>
    </location>
</feature>
<name>A0A354M277_9BACT</name>
<dbReference type="PANTHER" id="PTHR44688">
    <property type="entry name" value="DNA-BINDING TRANSCRIPTIONAL ACTIVATOR DEVR_DOSR"/>
    <property type="match status" value="1"/>
</dbReference>
<sequence>MPNHQEQELRSLLTEQDFGTTTWEYEILENRKMQVRSFVQIDNGVAVLSDLRKNTSYIYAGNFGQNIGISQNGLIIDSAFEDEIFNCIPADDLIERHVLELRYFHFQRANEIRERKNYNTICLIHFQLQNGNTIPVLHRSYYLESLPNGSIWLSLCTYTPYIETPTLTSGQIVNNKNGKVVQQKEYQLYDNLLLSPREKEVLTLLAKGHSSKQIADILNISTNTVYRHRQNILSALQVSNTAAAIQVGFRLNII</sequence>
<dbReference type="EMBL" id="DNWC01000084">
    <property type="protein sequence ID" value="HBJ08616.1"/>
    <property type="molecule type" value="Genomic_DNA"/>
</dbReference>
<keyword evidence="1" id="KW-0805">Transcription regulation</keyword>
<dbReference type="SUPFAM" id="SSF46894">
    <property type="entry name" value="C-terminal effector domain of the bipartite response regulators"/>
    <property type="match status" value="1"/>
</dbReference>
<organism evidence="5 6">
    <name type="scientific">Coprobacter fastidiosus</name>
    <dbReference type="NCBI Taxonomy" id="1099853"/>
    <lineage>
        <taxon>Bacteria</taxon>
        <taxon>Pseudomonadati</taxon>
        <taxon>Bacteroidota</taxon>
        <taxon>Bacteroidia</taxon>
        <taxon>Bacteroidales</taxon>
        <taxon>Barnesiellaceae</taxon>
        <taxon>Coprobacter</taxon>
    </lineage>
</organism>
<evidence type="ECO:0000313" key="6">
    <source>
        <dbReference type="Proteomes" id="UP000262954"/>
    </source>
</evidence>
<dbReference type="PRINTS" id="PR00038">
    <property type="entry name" value="HTHLUXR"/>
</dbReference>
<dbReference type="PANTHER" id="PTHR44688:SF16">
    <property type="entry name" value="DNA-BINDING TRANSCRIPTIONAL ACTIVATOR DEVR_DOSR"/>
    <property type="match status" value="1"/>
</dbReference>
<dbReference type="CDD" id="cd06170">
    <property type="entry name" value="LuxR_C_like"/>
    <property type="match status" value="1"/>
</dbReference>
<evidence type="ECO:0000256" key="1">
    <source>
        <dbReference type="ARBA" id="ARBA00023015"/>
    </source>
</evidence>
<dbReference type="InterPro" id="IPR000792">
    <property type="entry name" value="Tscrpt_reg_LuxR_C"/>
</dbReference>
<gene>
    <name evidence="5" type="ORF">DDY73_06380</name>
</gene>
<dbReference type="PROSITE" id="PS50043">
    <property type="entry name" value="HTH_LUXR_2"/>
    <property type="match status" value="1"/>
</dbReference>
<accession>A0A354M277</accession>
<evidence type="ECO:0000313" key="5">
    <source>
        <dbReference type="EMBL" id="HBJ08616.1"/>
    </source>
</evidence>
<dbReference type="InterPro" id="IPR036388">
    <property type="entry name" value="WH-like_DNA-bd_sf"/>
</dbReference>
<keyword evidence="2" id="KW-0238">DNA-binding</keyword>
<evidence type="ECO:0000256" key="3">
    <source>
        <dbReference type="ARBA" id="ARBA00023163"/>
    </source>
</evidence>
<dbReference type="Pfam" id="PF00196">
    <property type="entry name" value="GerE"/>
    <property type="match status" value="1"/>
</dbReference>